<evidence type="ECO:0000256" key="2">
    <source>
        <dbReference type="ARBA" id="ARBA00022729"/>
    </source>
</evidence>
<protein>
    <submittedName>
        <fullName evidence="7">Extracellular solute-binding protein</fullName>
    </submittedName>
</protein>
<feature type="signal peptide" evidence="6">
    <location>
        <begin position="1"/>
        <end position="20"/>
    </location>
</feature>
<keyword evidence="8" id="KW-1185">Reference proteome</keyword>
<dbReference type="SUPFAM" id="SSF53850">
    <property type="entry name" value="Periplasmic binding protein-like II"/>
    <property type="match status" value="1"/>
</dbReference>
<dbReference type="PROSITE" id="PS51257">
    <property type="entry name" value="PROKAR_LIPOPROTEIN"/>
    <property type="match status" value="1"/>
</dbReference>
<dbReference type="PANTHER" id="PTHR43649:SF33">
    <property type="entry name" value="POLYGALACTURONAN_RHAMNOGALACTURONAN-BINDING PROTEIN YTCQ"/>
    <property type="match status" value="1"/>
</dbReference>
<keyword evidence="1" id="KW-1003">Cell membrane</keyword>
<evidence type="ECO:0000256" key="6">
    <source>
        <dbReference type="SAM" id="SignalP"/>
    </source>
</evidence>
<dbReference type="InterPro" id="IPR050490">
    <property type="entry name" value="Bact_solute-bd_prot1"/>
</dbReference>
<name>A0A3E3I291_9FIRM</name>
<keyword evidence="5" id="KW-0449">Lipoprotein</keyword>
<dbReference type="RefSeq" id="WP_102289959.1">
    <property type="nucleotide sequence ID" value="NZ_CANNOQ010000013.1"/>
</dbReference>
<dbReference type="GeneID" id="97988194"/>
<accession>A0A3E3I291</accession>
<organism evidence="7 8">
    <name type="scientific">Eisenbergiella massiliensis</name>
    <dbReference type="NCBI Taxonomy" id="1720294"/>
    <lineage>
        <taxon>Bacteria</taxon>
        <taxon>Bacillati</taxon>
        <taxon>Bacillota</taxon>
        <taxon>Clostridia</taxon>
        <taxon>Lachnospirales</taxon>
        <taxon>Lachnospiraceae</taxon>
        <taxon>Eisenbergiella</taxon>
    </lineage>
</organism>
<gene>
    <name evidence="7" type="ORF">DXC51_15305</name>
</gene>
<feature type="chain" id="PRO_5038895426" evidence="6">
    <location>
        <begin position="21"/>
        <end position="550"/>
    </location>
</feature>
<dbReference type="AlphaFoldDB" id="A0A3E3I291"/>
<dbReference type="Gene3D" id="3.40.190.10">
    <property type="entry name" value="Periplasmic binding protein-like II"/>
    <property type="match status" value="2"/>
</dbReference>
<proteinExistence type="predicted"/>
<dbReference type="Pfam" id="PF01547">
    <property type="entry name" value="SBP_bac_1"/>
    <property type="match status" value="1"/>
</dbReference>
<evidence type="ECO:0000256" key="4">
    <source>
        <dbReference type="ARBA" id="ARBA00023139"/>
    </source>
</evidence>
<evidence type="ECO:0000256" key="3">
    <source>
        <dbReference type="ARBA" id="ARBA00023136"/>
    </source>
</evidence>
<reference evidence="7" key="1">
    <citation type="submission" date="2018-08" db="EMBL/GenBank/DDBJ databases">
        <title>A genome reference for cultivated species of the human gut microbiota.</title>
        <authorList>
            <person name="Zou Y."/>
            <person name="Xue W."/>
            <person name="Luo G."/>
        </authorList>
    </citation>
    <scope>NUCLEOTIDE SEQUENCE [LARGE SCALE GENOMIC DNA]</scope>
    <source>
        <strain evidence="7">TF05-5AC</strain>
    </source>
</reference>
<keyword evidence="3" id="KW-0472">Membrane</keyword>
<sequence>MKKRLLSCVLAGAMIVAMLAGCGGNSAEENAVQQQSEEAQEAGEIGFVPGEFPISKEPVTIKIMIPITASHAKSLGDLDMIKEYEEKTNVHIEWEEVSSEAYTEKYKLTLASGDLPDAFGPSFTYDPSVIYKYAKEGLIVPLDDYIENATINIKKWMNDYDEFRALSTYPDGHIYALPAIDENQNIRVDKILYINQSYLDKLGMDMPATLDEFGEYLRQATSRDLNGDGKNEYGLSFEALQNAPSIYTYLFGLFGVSWDTRSYMHSEEGTTQLQFAPAMEETRKALEYFHEWYEEGLLDPENFTQSSTQLKAKAKTEGVAASVVFWYLDLNDGDESMNEYRVMNLPEGPDGNQVWRRNGLIPGYVGNQFFITSANEHPAETLAFIDWWMDNSENALTNRFGPKGYSWDYLENGKWTELANIPSGEPRTMENSTLYATWGYGIPYWCFGDFWAEKEITAETALERQGALNESYMKVAAPGLPELVYEEDENREALNIKTDLFKYVDSQLAQFITNGVTDESWDAYIKKMKDLQADRWAELYQKYYNIMMES</sequence>
<dbReference type="PANTHER" id="PTHR43649">
    <property type="entry name" value="ARABINOSE-BINDING PROTEIN-RELATED"/>
    <property type="match status" value="1"/>
</dbReference>
<dbReference type="Proteomes" id="UP000260812">
    <property type="component" value="Unassembled WGS sequence"/>
</dbReference>
<evidence type="ECO:0000256" key="1">
    <source>
        <dbReference type="ARBA" id="ARBA00022475"/>
    </source>
</evidence>
<comment type="caution">
    <text evidence="7">The sequence shown here is derived from an EMBL/GenBank/DDBJ whole genome shotgun (WGS) entry which is preliminary data.</text>
</comment>
<evidence type="ECO:0000256" key="5">
    <source>
        <dbReference type="ARBA" id="ARBA00023288"/>
    </source>
</evidence>
<dbReference type="InterPro" id="IPR006059">
    <property type="entry name" value="SBP"/>
</dbReference>
<keyword evidence="2 6" id="KW-0732">Signal</keyword>
<keyword evidence="4" id="KW-0564">Palmitate</keyword>
<evidence type="ECO:0000313" key="8">
    <source>
        <dbReference type="Proteomes" id="UP000260812"/>
    </source>
</evidence>
<dbReference type="EMBL" id="QVLV01000010">
    <property type="protein sequence ID" value="RGE58781.1"/>
    <property type="molecule type" value="Genomic_DNA"/>
</dbReference>
<evidence type="ECO:0000313" key="7">
    <source>
        <dbReference type="EMBL" id="RGE58781.1"/>
    </source>
</evidence>